<proteinExistence type="predicted"/>
<organism evidence="1">
    <name type="scientific">Borrelia crocidurae DOU</name>
    <dbReference type="NCBI Taxonomy" id="1293575"/>
    <lineage>
        <taxon>Bacteria</taxon>
        <taxon>Pseudomonadati</taxon>
        <taxon>Spirochaetota</taxon>
        <taxon>Spirochaetia</taxon>
        <taxon>Spirochaetales</taxon>
        <taxon>Borreliaceae</taxon>
        <taxon>Borrelia</taxon>
    </lineage>
</organism>
<name>W5SQ57_9SPIR</name>
<protein>
    <recommendedName>
        <fullName evidence="2">Variable outer membrane protein</fullName>
    </recommendedName>
</protein>
<dbReference type="AlphaFoldDB" id="W5SQ57"/>
<keyword evidence="1" id="KW-0614">Plasmid</keyword>
<evidence type="ECO:0000313" key="1">
    <source>
        <dbReference type="EMBL" id="AHH07226.1"/>
    </source>
</evidence>
<accession>W5SQ57</accession>
<sequence length="69" mass="7571">MRMLNSIVKDCSDDIKIAPTIKHTLTNATLQERVAYFTPKKDALVDINNNIINIAMEIVSILSNAPAAS</sequence>
<reference evidence="1" key="1">
    <citation type="submission" date="2013-02" db="EMBL/GenBank/DDBJ databases">
        <title>Comparative genomics of Borrelia species.</title>
        <authorList>
            <person name="Schwan T.G."/>
            <person name="Raffel S.J."/>
            <person name="Porcella S.F."/>
        </authorList>
    </citation>
    <scope>NUCLEOTIDE SEQUENCE</scope>
    <source>
        <strain evidence="1">DOU</strain>
        <plasmid evidence="1">unnamed</plasmid>
    </source>
</reference>
<gene>
    <name evidence="1" type="ORF">BCD_1160</name>
</gene>
<dbReference type="HOGENOM" id="CLU_2767654_0_0_12"/>
<evidence type="ECO:0008006" key="2">
    <source>
        <dbReference type="Google" id="ProtNLM"/>
    </source>
</evidence>
<dbReference type="EMBL" id="CP004306">
    <property type="protein sequence ID" value="AHH07226.1"/>
    <property type="molecule type" value="Genomic_DNA"/>
</dbReference>
<geneLocation type="plasmid" evidence="1">
    <name>unnamed</name>
</geneLocation>